<dbReference type="OrthoDB" id="2536450at2759"/>
<reference evidence="4 5" key="1">
    <citation type="submission" date="2014-02" db="EMBL/GenBank/DDBJ databases">
        <title>Transposable element dynamics among asymbiotic and ectomycorrhizal Amanita fungi.</title>
        <authorList>
            <consortium name="DOE Joint Genome Institute"/>
            <person name="Hess J."/>
            <person name="Skrede I."/>
            <person name="Wolfe B."/>
            <person name="LaButti K."/>
            <person name="Ohm R.A."/>
            <person name="Grigoriev I.V."/>
            <person name="Pringle A."/>
        </authorList>
    </citation>
    <scope>NUCLEOTIDE SEQUENCE [LARGE SCALE GENOMIC DNA]</scope>
    <source>
        <strain evidence="4 5">SKay4041</strain>
    </source>
</reference>
<keyword evidence="2" id="KW-1133">Transmembrane helix</keyword>
<dbReference type="PANTHER" id="PTHR34862">
    <property type="entry name" value="SPARK DOMAIN-CONTAINING PROTEIN"/>
    <property type="match status" value="1"/>
</dbReference>
<evidence type="ECO:0000256" key="2">
    <source>
        <dbReference type="SAM" id="Phobius"/>
    </source>
</evidence>
<feature type="compositionally biased region" description="Low complexity" evidence="1">
    <location>
        <begin position="215"/>
        <end position="232"/>
    </location>
</feature>
<keyword evidence="5" id="KW-1185">Reference proteome</keyword>
<accession>A0A2A9NSZ3</accession>
<evidence type="ECO:0000256" key="3">
    <source>
        <dbReference type="SAM" id="SignalP"/>
    </source>
</evidence>
<dbReference type="EMBL" id="KZ301995">
    <property type="protein sequence ID" value="PFH50896.1"/>
    <property type="molecule type" value="Genomic_DNA"/>
</dbReference>
<keyword evidence="3" id="KW-0732">Signal</keyword>
<keyword evidence="2" id="KW-0472">Membrane</keyword>
<keyword evidence="2" id="KW-0812">Transmembrane</keyword>
<dbReference type="AlphaFoldDB" id="A0A2A9NSZ3"/>
<gene>
    <name evidence="4" type="ORF">AMATHDRAFT_75286</name>
</gene>
<evidence type="ECO:0000313" key="5">
    <source>
        <dbReference type="Proteomes" id="UP000242287"/>
    </source>
</evidence>
<feature type="region of interest" description="Disordered" evidence="1">
    <location>
        <begin position="212"/>
        <end position="232"/>
    </location>
</feature>
<protein>
    <submittedName>
        <fullName evidence="4">Uncharacterized protein</fullName>
    </submittedName>
</protein>
<evidence type="ECO:0000256" key="1">
    <source>
        <dbReference type="SAM" id="MobiDB-lite"/>
    </source>
</evidence>
<feature type="signal peptide" evidence="3">
    <location>
        <begin position="1"/>
        <end position="18"/>
    </location>
</feature>
<organism evidence="4 5">
    <name type="scientific">Amanita thiersii Skay4041</name>
    <dbReference type="NCBI Taxonomy" id="703135"/>
    <lineage>
        <taxon>Eukaryota</taxon>
        <taxon>Fungi</taxon>
        <taxon>Dikarya</taxon>
        <taxon>Basidiomycota</taxon>
        <taxon>Agaricomycotina</taxon>
        <taxon>Agaricomycetes</taxon>
        <taxon>Agaricomycetidae</taxon>
        <taxon>Agaricales</taxon>
        <taxon>Pluteineae</taxon>
        <taxon>Amanitaceae</taxon>
        <taxon>Amanita</taxon>
    </lineage>
</organism>
<proteinExistence type="predicted"/>
<sequence length="262" mass="26797">MMLPLVLSLSIALGCVSAQTSLTPNCTAAFFAVSADADVAACLSPTTLTGIVAGGSSAISTIDKWLGQICPAAPCSNSTIEKVVTTLGNGCSSDLKNAGLDLPPATLVPLVQQFYPTVRQVACLKDGNTFCVTQTLNNIQSTSNSPLSINTVVSAVTQFDKLPNNVTCTNCIKASYNIIAQAVPELVSDLQQPLQDKCGASFVDHNTPSGITQTASNSSSASTSSSSSAAGSLSMDPFDSISVISYFALSGLLAILSALAIF</sequence>
<dbReference type="Proteomes" id="UP000242287">
    <property type="component" value="Unassembled WGS sequence"/>
</dbReference>
<feature type="transmembrane region" description="Helical" evidence="2">
    <location>
        <begin position="243"/>
        <end position="261"/>
    </location>
</feature>
<evidence type="ECO:0000313" key="4">
    <source>
        <dbReference type="EMBL" id="PFH50896.1"/>
    </source>
</evidence>
<name>A0A2A9NSZ3_9AGAR</name>
<feature type="chain" id="PRO_5012970578" evidence="3">
    <location>
        <begin position="19"/>
        <end position="262"/>
    </location>
</feature>
<dbReference type="PANTHER" id="PTHR34862:SF1">
    <property type="entry name" value="SPARK DOMAIN-CONTAINING PROTEIN"/>
    <property type="match status" value="1"/>
</dbReference>